<dbReference type="InterPro" id="IPR051161">
    <property type="entry name" value="Mannose-6P_isomerase_type2"/>
</dbReference>
<reference evidence="2 3" key="1">
    <citation type="submission" date="2020-03" db="EMBL/GenBank/DDBJ databases">
        <title>Two novel Motilibacter sp.</title>
        <authorList>
            <person name="Liu S."/>
        </authorList>
    </citation>
    <scope>NUCLEOTIDE SEQUENCE [LARGE SCALE GENOMIC DNA]</scope>
    <source>
        <strain evidence="2 3">E257</strain>
    </source>
</reference>
<keyword evidence="3" id="KW-1185">Reference proteome</keyword>
<dbReference type="Proteomes" id="UP000800981">
    <property type="component" value="Unassembled WGS sequence"/>
</dbReference>
<evidence type="ECO:0000313" key="2">
    <source>
        <dbReference type="EMBL" id="NHC13412.1"/>
    </source>
</evidence>
<gene>
    <name evidence="2" type="ORF">G9H71_06410</name>
</gene>
<evidence type="ECO:0000259" key="1">
    <source>
        <dbReference type="Pfam" id="PF01050"/>
    </source>
</evidence>
<dbReference type="PANTHER" id="PTHR46390:SF1">
    <property type="entry name" value="MANNOSE-1-PHOSPHATE GUANYLYLTRANSFERASE"/>
    <property type="match status" value="1"/>
</dbReference>
<evidence type="ECO:0000313" key="3">
    <source>
        <dbReference type="Proteomes" id="UP000800981"/>
    </source>
</evidence>
<protein>
    <submittedName>
        <fullName evidence="2">Cupin domain-containing protein</fullName>
    </submittedName>
</protein>
<dbReference type="InterPro" id="IPR011051">
    <property type="entry name" value="RmlC_Cupin_sf"/>
</dbReference>
<feature type="domain" description="Mannose-6-phosphate isomerase type II C-terminal" evidence="1">
    <location>
        <begin position="16"/>
        <end position="117"/>
    </location>
</feature>
<name>A0ABX0GUS2_9ACTN</name>
<dbReference type="EMBL" id="JAANNP010000002">
    <property type="protein sequence ID" value="NHC13412.1"/>
    <property type="molecule type" value="Genomic_DNA"/>
</dbReference>
<proteinExistence type="predicted"/>
<dbReference type="Pfam" id="PF01050">
    <property type="entry name" value="MannoseP_isomer"/>
    <property type="match status" value="1"/>
</dbReference>
<accession>A0ABX0GUS2</accession>
<dbReference type="InterPro" id="IPR001538">
    <property type="entry name" value="Man6P_isomerase-2_C"/>
</dbReference>
<dbReference type="InterPro" id="IPR014710">
    <property type="entry name" value="RmlC-like_jellyroll"/>
</dbReference>
<organism evidence="2 3">
    <name type="scientific">Motilibacter deserti</name>
    <dbReference type="NCBI Taxonomy" id="2714956"/>
    <lineage>
        <taxon>Bacteria</taxon>
        <taxon>Bacillati</taxon>
        <taxon>Actinomycetota</taxon>
        <taxon>Actinomycetes</taxon>
        <taxon>Motilibacterales</taxon>
        <taxon>Motilibacteraceae</taxon>
        <taxon>Motilibacter</taxon>
    </lineage>
</organism>
<sequence>MTEQVAERPEALVDERPWGRFERLALNETVTVKVITVEPGHRLSLQRHTTRDESWQILDAGLYVEIDGKRWSPVVGEQVWIPRGVTHRVGNDGTASARFLEVAYGWFDEDDIERIEDDYSRA</sequence>
<dbReference type="CDD" id="cd02213">
    <property type="entry name" value="cupin_PMI_typeII_C"/>
    <property type="match status" value="1"/>
</dbReference>
<dbReference type="RefSeq" id="WP_166279770.1">
    <property type="nucleotide sequence ID" value="NZ_JAANNP010000002.1"/>
</dbReference>
<dbReference type="Gene3D" id="2.60.120.10">
    <property type="entry name" value="Jelly Rolls"/>
    <property type="match status" value="1"/>
</dbReference>
<comment type="caution">
    <text evidence="2">The sequence shown here is derived from an EMBL/GenBank/DDBJ whole genome shotgun (WGS) entry which is preliminary data.</text>
</comment>
<dbReference type="SUPFAM" id="SSF51182">
    <property type="entry name" value="RmlC-like cupins"/>
    <property type="match status" value="1"/>
</dbReference>
<dbReference type="PANTHER" id="PTHR46390">
    <property type="entry name" value="MANNOSE-1-PHOSPHATE GUANYLYLTRANSFERASE"/>
    <property type="match status" value="1"/>
</dbReference>